<dbReference type="AlphaFoldDB" id="A0A7W9TX95"/>
<reference evidence="1 2" key="1">
    <citation type="submission" date="2020-08" db="EMBL/GenBank/DDBJ databases">
        <title>Above-ground endophytic microbial communities from plants in different locations in the United States.</title>
        <authorList>
            <person name="Frank C."/>
        </authorList>
    </citation>
    <scope>NUCLEOTIDE SEQUENCE [LARGE SCALE GENOMIC DNA]</scope>
    <source>
        <strain evidence="1 2">WP4_2_2</strain>
    </source>
</reference>
<name>A0A7W9TX95_9BURK</name>
<dbReference type="EMBL" id="JACHBW010000008">
    <property type="protein sequence ID" value="MBB6103113.1"/>
    <property type="molecule type" value="Genomic_DNA"/>
</dbReference>
<dbReference type="InterPro" id="IPR009200">
    <property type="entry name" value="DUF1269_membrane"/>
</dbReference>
<sequence>MSQELIVATFGTLDEAQRAARDFKNFETDGQGLRIESGVMVQKDALGALKVLDQYSRPHWGTVIGAATGALIGLLGGPVGAIAGLAIGGGVGLGAREIEAHLDSRLTRTIEGELKPGGWALVLETHDPAPAQIDEIVHGYGGQVFRQALAW</sequence>
<proteinExistence type="predicted"/>
<dbReference type="Proteomes" id="UP000571554">
    <property type="component" value="Unassembled WGS sequence"/>
</dbReference>
<dbReference type="Pfam" id="PF06897">
    <property type="entry name" value="DUF1269"/>
    <property type="match status" value="1"/>
</dbReference>
<keyword evidence="2" id="KW-1185">Reference proteome</keyword>
<accession>A0A7W9TX95</accession>
<protein>
    <submittedName>
        <fullName evidence="1">Putative membrane protein</fullName>
    </submittedName>
</protein>
<comment type="caution">
    <text evidence="1">The sequence shown here is derived from an EMBL/GenBank/DDBJ whole genome shotgun (WGS) entry which is preliminary data.</text>
</comment>
<evidence type="ECO:0000313" key="2">
    <source>
        <dbReference type="Proteomes" id="UP000571554"/>
    </source>
</evidence>
<dbReference type="RefSeq" id="WP_183724650.1">
    <property type="nucleotide sequence ID" value="NZ_JACHBW010000008.1"/>
</dbReference>
<gene>
    <name evidence="1" type="ORF">F4827_002968</name>
</gene>
<evidence type="ECO:0000313" key="1">
    <source>
        <dbReference type="EMBL" id="MBB6103113.1"/>
    </source>
</evidence>
<organism evidence="1 2">
    <name type="scientific">Paraburkholderia bannensis</name>
    <dbReference type="NCBI Taxonomy" id="765414"/>
    <lineage>
        <taxon>Bacteria</taxon>
        <taxon>Pseudomonadati</taxon>
        <taxon>Pseudomonadota</taxon>
        <taxon>Betaproteobacteria</taxon>
        <taxon>Burkholderiales</taxon>
        <taxon>Burkholderiaceae</taxon>
        <taxon>Paraburkholderia</taxon>
    </lineage>
</organism>